<dbReference type="GO" id="GO:0008864">
    <property type="term" value="F:formyltetrahydrofolate deformylase activity"/>
    <property type="evidence" value="ECO:0007669"/>
    <property type="project" value="UniProtKB-EC"/>
</dbReference>
<evidence type="ECO:0000256" key="1">
    <source>
        <dbReference type="ARBA" id="ARBA00022563"/>
    </source>
</evidence>
<organism evidence="6 7">
    <name type="scientific">Congregibacter variabilis</name>
    <dbReference type="NCBI Taxonomy" id="3081200"/>
    <lineage>
        <taxon>Bacteria</taxon>
        <taxon>Pseudomonadati</taxon>
        <taxon>Pseudomonadota</taxon>
        <taxon>Gammaproteobacteria</taxon>
        <taxon>Cellvibrionales</taxon>
        <taxon>Halieaceae</taxon>
        <taxon>Congregibacter</taxon>
    </lineage>
</organism>
<proteinExistence type="inferred from homology"/>
<feature type="domain" description="ACT" evidence="5">
    <location>
        <begin position="9"/>
        <end position="85"/>
    </location>
</feature>
<comment type="similarity">
    <text evidence="3">Belongs to the PurU family.</text>
</comment>
<comment type="function">
    <text evidence="3">Catalyzes the hydrolysis of 10-formyltetrahydrofolate (formyl-FH4) to formate and tetrahydrofolate (FH4).</text>
</comment>
<dbReference type="PANTHER" id="PTHR42706:SF1">
    <property type="entry name" value="FORMYLTETRAHYDROFOLATE DEFORMYLASE 2, MITOCHONDRIAL"/>
    <property type="match status" value="1"/>
</dbReference>
<dbReference type="Gene3D" id="3.40.50.170">
    <property type="entry name" value="Formyl transferase, N-terminal domain"/>
    <property type="match status" value="1"/>
</dbReference>
<evidence type="ECO:0000256" key="4">
    <source>
        <dbReference type="NCBIfam" id="TIGR00655"/>
    </source>
</evidence>
<evidence type="ECO:0000256" key="3">
    <source>
        <dbReference type="HAMAP-Rule" id="MF_01927"/>
    </source>
</evidence>
<dbReference type="HAMAP" id="MF_01927">
    <property type="entry name" value="PurU"/>
    <property type="match status" value="1"/>
</dbReference>
<evidence type="ECO:0000259" key="5">
    <source>
        <dbReference type="PROSITE" id="PS51671"/>
    </source>
</evidence>
<dbReference type="InterPro" id="IPR044074">
    <property type="entry name" value="PurU_ACT"/>
</dbReference>
<dbReference type="InterPro" id="IPR002376">
    <property type="entry name" value="Formyl_transf_N"/>
</dbReference>
<dbReference type="InterPro" id="IPR041729">
    <property type="entry name" value="Formyl-FH4-Hydrolase_C"/>
</dbReference>
<dbReference type="CDD" id="cd08648">
    <property type="entry name" value="FMT_core_Formyl-FH4-Hydrolase_C"/>
    <property type="match status" value="1"/>
</dbReference>
<accession>A0ABZ0I4N5</accession>
<dbReference type="InterPro" id="IPR036477">
    <property type="entry name" value="Formyl_transf_N_sf"/>
</dbReference>
<sequence length="286" mass="32027">MNDTAQSYILTFSCPDSIGVVARYSNLFYECGINITEISNYTDPVTNTFFLRCVFDVSAMSCSFEQFEARLQPVVEDLRMEYSLRCLTSLPKVVVAVSRYDHCLTALLTKLRAGALPVDIVAVISNHEDCRALSEWHNVPFYYLPITKETKSAQEQKLLAVLDDCEADLLVLARYMQILSDDLCTRLAGRAINIHHSFLPGFKGAKPYHQAYDRGVKVIGATAHYVTADLDEGPIIAQEVRAIDHEISVEQMVHLGHDTEATALSQAVRLHCEQRVVLNGQRTVIL</sequence>
<evidence type="ECO:0000256" key="2">
    <source>
        <dbReference type="ARBA" id="ARBA00022801"/>
    </source>
</evidence>
<feature type="active site" evidence="3">
    <location>
        <position position="231"/>
    </location>
</feature>
<dbReference type="NCBIfam" id="NF004684">
    <property type="entry name" value="PRK06027.1"/>
    <property type="match status" value="1"/>
</dbReference>
<dbReference type="Gene3D" id="3.30.70.260">
    <property type="match status" value="1"/>
</dbReference>
<dbReference type="RefSeq" id="WP_407349128.1">
    <property type="nucleotide sequence ID" value="NZ_CP136864.1"/>
</dbReference>
<dbReference type="InterPro" id="IPR002912">
    <property type="entry name" value="ACT_dom"/>
</dbReference>
<gene>
    <name evidence="3 6" type="primary">purU</name>
    <name evidence="6" type="ORF">R0135_04845</name>
</gene>
<dbReference type="PANTHER" id="PTHR42706">
    <property type="entry name" value="FORMYLTETRAHYDROFOLATE DEFORMYLASE"/>
    <property type="match status" value="1"/>
</dbReference>
<protein>
    <recommendedName>
        <fullName evidence="3 4">Formyltetrahydrofolate deformylase</fullName>
        <ecNumber evidence="3 4">3.5.1.10</ecNumber>
    </recommendedName>
    <alternativeName>
        <fullName evidence="3">Formyl-FH(4) hydrolase</fullName>
    </alternativeName>
</protein>
<evidence type="ECO:0000313" key="7">
    <source>
        <dbReference type="Proteomes" id="UP001626537"/>
    </source>
</evidence>
<keyword evidence="1 3" id="KW-0554">One-carbon metabolism</keyword>
<reference evidence="6 7" key="1">
    <citation type="submission" date="2023-10" db="EMBL/GenBank/DDBJ databases">
        <title>Two novel species belonging to the OM43/NOR5 clade.</title>
        <authorList>
            <person name="Park M."/>
        </authorList>
    </citation>
    <scope>NUCLEOTIDE SEQUENCE [LARGE SCALE GENOMIC DNA]</scope>
    <source>
        <strain evidence="6 7">IMCC43200</strain>
    </source>
</reference>
<dbReference type="PROSITE" id="PS51671">
    <property type="entry name" value="ACT"/>
    <property type="match status" value="1"/>
</dbReference>
<dbReference type="EC" id="3.5.1.10" evidence="3 4"/>
<dbReference type="InterPro" id="IPR045865">
    <property type="entry name" value="ACT-like_dom_sf"/>
</dbReference>
<dbReference type="Pfam" id="PF00551">
    <property type="entry name" value="Formyl_trans_N"/>
    <property type="match status" value="1"/>
</dbReference>
<dbReference type="PRINTS" id="PR01575">
    <property type="entry name" value="FFH4HYDRLASE"/>
</dbReference>
<dbReference type="SUPFAM" id="SSF55021">
    <property type="entry name" value="ACT-like"/>
    <property type="match status" value="1"/>
</dbReference>
<keyword evidence="3" id="KW-0658">Purine biosynthesis</keyword>
<evidence type="ECO:0000313" key="6">
    <source>
        <dbReference type="EMBL" id="WOJ94492.1"/>
    </source>
</evidence>
<dbReference type="InterPro" id="IPR004810">
    <property type="entry name" value="PurU"/>
</dbReference>
<keyword evidence="2 3" id="KW-0378">Hydrolase</keyword>
<comment type="catalytic activity">
    <reaction evidence="3">
        <text>(6R)-10-formyltetrahydrofolate + H2O = (6S)-5,6,7,8-tetrahydrofolate + formate + H(+)</text>
        <dbReference type="Rhea" id="RHEA:19833"/>
        <dbReference type="ChEBI" id="CHEBI:15377"/>
        <dbReference type="ChEBI" id="CHEBI:15378"/>
        <dbReference type="ChEBI" id="CHEBI:15740"/>
        <dbReference type="ChEBI" id="CHEBI:57453"/>
        <dbReference type="ChEBI" id="CHEBI:195366"/>
        <dbReference type="EC" id="3.5.1.10"/>
    </reaction>
</comment>
<dbReference type="EMBL" id="CP136864">
    <property type="protein sequence ID" value="WOJ94492.1"/>
    <property type="molecule type" value="Genomic_DNA"/>
</dbReference>
<dbReference type="PIRSF" id="PIRSF036480">
    <property type="entry name" value="FormyFH4_hydr"/>
    <property type="match status" value="1"/>
</dbReference>
<keyword evidence="7" id="KW-1185">Reference proteome</keyword>
<dbReference type="CDD" id="cd04875">
    <property type="entry name" value="ACT_F4HF-DF"/>
    <property type="match status" value="1"/>
</dbReference>
<dbReference type="Proteomes" id="UP001626537">
    <property type="component" value="Chromosome"/>
</dbReference>
<dbReference type="NCBIfam" id="TIGR00655">
    <property type="entry name" value="PurU"/>
    <property type="match status" value="1"/>
</dbReference>
<name>A0ABZ0I4N5_9GAMM</name>
<comment type="pathway">
    <text evidence="3">Purine metabolism; IMP biosynthesis via de novo pathway; formate from 10-formyl-5,6,7,8-tetrahydrofolate: step 1/1.</text>
</comment>
<dbReference type="SUPFAM" id="SSF53328">
    <property type="entry name" value="Formyltransferase"/>
    <property type="match status" value="1"/>
</dbReference>